<dbReference type="GO" id="GO:0003676">
    <property type="term" value="F:nucleic acid binding"/>
    <property type="evidence" value="ECO:0007669"/>
    <property type="project" value="InterPro"/>
</dbReference>
<evidence type="ECO:0000313" key="2">
    <source>
        <dbReference type="EMBL" id="QHT97410.1"/>
    </source>
</evidence>
<protein>
    <recommendedName>
        <fullName evidence="1">HNH nuclease domain-containing protein</fullName>
    </recommendedName>
</protein>
<feature type="domain" description="HNH nuclease" evidence="1">
    <location>
        <begin position="63"/>
        <end position="113"/>
    </location>
</feature>
<dbReference type="EMBL" id="MN740276">
    <property type="protein sequence ID" value="QHT97410.1"/>
    <property type="molecule type" value="Genomic_DNA"/>
</dbReference>
<dbReference type="InterPro" id="IPR002711">
    <property type="entry name" value="HNH"/>
</dbReference>
<accession>A0A6C0IXZ9</accession>
<dbReference type="SMART" id="SM00507">
    <property type="entry name" value="HNHc"/>
    <property type="match status" value="1"/>
</dbReference>
<dbReference type="AlphaFoldDB" id="A0A6C0IXZ9"/>
<dbReference type="GO" id="GO:0004519">
    <property type="term" value="F:endonuclease activity"/>
    <property type="evidence" value="ECO:0007669"/>
    <property type="project" value="InterPro"/>
</dbReference>
<reference evidence="2" key="1">
    <citation type="journal article" date="2020" name="Nature">
        <title>Giant virus diversity and host interactions through global metagenomics.</title>
        <authorList>
            <person name="Schulz F."/>
            <person name="Roux S."/>
            <person name="Paez-Espino D."/>
            <person name="Jungbluth S."/>
            <person name="Walsh D.A."/>
            <person name="Denef V.J."/>
            <person name="McMahon K.D."/>
            <person name="Konstantinidis K.T."/>
            <person name="Eloe-Fadrosh E.A."/>
            <person name="Kyrpides N.C."/>
            <person name="Woyke T."/>
        </authorList>
    </citation>
    <scope>NUCLEOTIDE SEQUENCE</scope>
    <source>
        <strain evidence="2">GVMAG-M-3300025138-11</strain>
    </source>
</reference>
<proteinExistence type="predicted"/>
<dbReference type="Gene3D" id="1.10.30.50">
    <property type="match status" value="1"/>
</dbReference>
<dbReference type="Pfam" id="PF01844">
    <property type="entry name" value="HNH"/>
    <property type="match status" value="1"/>
</dbReference>
<dbReference type="InterPro" id="IPR003615">
    <property type="entry name" value="HNH_nuc"/>
</dbReference>
<dbReference type="GO" id="GO:0008270">
    <property type="term" value="F:zinc ion binding"/>
    <property type="evidence" value="ECO:0007669"/>
    <property type="project" value="InterPro"/>
</dbReference>
<sequence>MILTVVIIILGFFSNYYLKNINLFINKIKKAKNIVLLVLSLVTIPKLTNLKQKTKRKLSNSHKKYIASSQQWRCNICKNILDHTYEIDHINPLYKGGNNLENNLQALCRNCHGKKTFNDNLIGF</sequence>
<organism evidence="2">
    <name type="scientific">viral metagenome</name>
    <dbReference type="NCBI Taxonomy" id="1070528"/>
    <lineage>
        <taxon>unclassified sequences</taxon>
        <taxon>metagenomes</taxon>
        <taxon>organismal metagenomes</taxon>
    </lineage>
</organism>
<name>A0A6C0IXZ9_9ZZZZ</name>
<evidence type="ECO:0000259" key="1">
    <source>
        <dbReference type="SMART" id="SM00507"/>
    </source>
</evidence>
<dbReference type="CDD" id="cd00085">
    <property type="entry name" value="HNHc"/>
    <property type="match status" value="1"/>
</dbReference>